<dbReference type="AlphaFoldDB" id="A0A365YYR1"/>
<feature type="region of interest" description="Disordered" evidence="1">
    <location>
        <begin position="1"/>
        <end position="66"/>
    </location>
</feature>
<dbReference type="RefSeq" id="WP_113595221.1">
    <property type="nucleotide sequence ID" value="NZ_QEXL01000004.1"/>
</dbReference>
<evidence type="ECO:0000256" key="1">
    <source>
        <dbReference type="SAM" id="MobiDB-lite"/>
    </source>
</evidence>
<evidence type="ECO:0000313" key="3">
    <source>
        <dbReference type="Proteomes" id="UP000252680"/>
    </source>
</evidence>
<feature type="compositionally biased region" description="Low complexity" evidence="1">
    <location>
        <begin position="53"/>
        <end position="66"/>
    </location>
</feature>
<comment type="caution">
    <text evidence="2">The sequence shown here is derived from an EMBL/GenBank/DDBJ whole genome shotgun (WGS) entry which is preliminary data.</text>
</comment>
<protein>
    <submittedName>
        <fullName evidence="2">Uncharacterized protein</fullName>
    </submittedName>
</protein>
<sequence>MTDASPPPDTGHDTSKAHSARAEASRLARQQREAQALRDNLRRRKQQMRARATPDTTPPSDGTPRT</sequence>
<keyword evidence="3" id="KW-1185">Reference proteome</keyword>
<reference evidence="2 3" key="1">
    <citation type="submission" date="2018-05" db="EMBL/GenBank/DDBJ databases">
        <title>Komagataeibacter cocois sp. nov., for a novel cellulose- producing strain isolated from coconut milk.</title>
        <authorList>
            <person name="Liu L."/>
            <person name="Wang Y."/>
            <person name="Liu S."/>
            <person name="Bi J."/>
            <person name="Chen H."/>
            <person name="Deng J."/>
            <person name="Zhang C."/>
            <person name="Hu Q."/>
            <person name="Li C."/>
        </authorList>
    </citation>
    <scope>NUCLEOTIDE SEQUENCE [LARGE SCALE GENOMIC DNA]</scope>
    <source>
        <strain evidence="2 3">WE7</strain>
    </source>
</reference>
<gene>
    <name evidence="2" type="ORF">NJLHNGOC_04020</name>
</gene>
<name>A0A365YYR1_9PROT</name>
<evidence type="ECO:0000313" key="2">
    <source>
        <dbReference type="EMBL" id="RBM08531.1"/>
    </source>
</evidence>
<dbReference type="Proteomes" id="UP000252680">
    <property type="component" value="Unassembled WGS sequence"/>
</dbReference>
<organism evidence="2 3">
    <name type="scientific">Novacetimonas cocois</name>
    <dbReference type="NCBI Taxonomy" id="1747507"/>
    <lineage>
        <taxon>Bacteria</taxon>
        <taxon>Pseudomonadati</taxon>
        <taxon>Pseudomonadota</taxon>
        <taxon>Alphaproteobacteria</taxon>
        <taxon>Acetobacterales</taxon>
        <taxon>Acetobacteraceae</taxon>
        <taxon>Novacetimonas</taxon>
    </lineage>
</organism>
<dbReference type="EMBL" id="QEXL01000004">
    <property type="protein sequence ID" value="RBM08531.1"/>
    <property type="molecule type" value="Genomic_DNA"/>
</dbReference>
<feature type="compositionally biased region" description="Basic and acidic residues" evidence="1">
    <location>
        <begin position="10"/>
        <end position="40"/>
    </location>
</feature>
<accession>A0A365YYR1</accession>
<proteinExistence type="predicted"/>